<dbReference type="SMART" id="SM00387">
    <property type="entry name" value="HATPase_c"/>
    <property type="match status" value="1"/>
</dbReference>
<dbReference type="PANTHER" id="PTHR45436:SF5">
    <property type="entry name" value="SENSOR HISTIDINE KINASE TRCS"/>
    <property type="match status" value="1"/>
</dbReference>
<dbReference type="PANTHER" id="PTHR45436">
    <property type="entry name" value="SENSOR HISTIDINE KINASE YKOH"/>
    <property type="match status" value="1"/>
</dbReference>
<dbReference type="Gene3D" id="3.30.565.10">
    <property type="entry name" value="Histidine kinase-like ATPase, C-terminal domain"/>
    <property type="match status" value="1"/>
</dbReference>
<evidence type="ECO:0000256" key="4">
    <source>
        <dbReference type="ARBA" id="ARBA00022553"/>
    </source>
</evidence>
<evidence type="ECO:0000256" key="11">
    <source>
        <dbReference type="SAM" id="Phobius"/>
    </source>
</evidence>
<evidence type="ECO:0000256" key="8">
    <source>
        <dbReference type="ARBA" id="ARBA00022989"/>
    </source>
</evidence>
<dbReference type="Proteomes" id="UP000829069">
    <property type="component" value="Chromosome"/>
</dbReference>
<proteinExistence type="predicted"/>
<gene>
    <name evidence="14" type="ORF">MNQ99_16750</name>
</gene>
<evidence type="ECO:0000256" key="3">
    <source>
        <dbReference type="ARBA" id="ARBA00012438"/>
    </source>
</evidence>
<dbReference type="Pfam" id="PF00512">
    <property type="entry name" value="HisKA"/>
    <property type="match status" value="1"/>
</dbReference>
<dbReference type="Pfam" id="PF02518">
    <property type="entry name" value="HATPase_c"/>
    <property type="match status" value="1"/>
</dbReference>
<dbReference type="EMBL" id="CP093326">
    <property type="protein sequence ID" value="UNK45545.1"/>
    <property type="molecule type" value="Genomic_DNA"/>
</dbReference>
<sequence length="438" mass="46363">MRERLVAAFVCLAVALVALYAIPRSYIIADDIRATEIRKLERSANLLEVLLPERARNEAVTADFLAGLVNQAERIEYVRADGSVIAAGAELAPDPANIVLTRDLPDGVTVTLSRSADFVEARVAEELVSLAALGLGLLVAAVVAGLFVAGTMSRPFLKLADAARKLGEGDFAADIPRFRIPEADGIGRALQSSSTALEGMLRREREFASNASHQLRTPLTALRLEIEDLTLRKETPPELAGDLRRALHELDRLNGAVNDLLDLSRNQRMAAVTDINLVSVTADAVARWRVTADGLGRQLEASLPDTLPARVPKGPVQQILDVLFDNALKHGRGTVSVRAADAGTHLGITVTDEGPRPEGDIFHRHVSGGTGEGIGLALAGELAASIACHLGLDASPQTSFTLKLPKTSSTTNALLGPGNRGATLSKPDTPSAGPGWGR</sequence>
<dbReference type="InterPro" id="IPR036097">
    <property type="entry name" value="HisK_dim/P_sf"/>
</dbReference>
<evidence type="ECO:0000259" key="13">
    <source>
        <dbReference type="PROSITE" id="PS50885"/>
    </source>
</evidence>
<keyword evidence="5" id="KW-0808">Transferase</keyword>
<keyword evidence="9" id="KW-0902">Two-component regulatory system</keyword>
<evidence type="ECO:0000256" key="6">
    <source>
        <dbReference type="ARBA" id="ARBA00022692"/>
    </source>
</evidence>
<dbReference type="Pfam" id="PF00672">
    <property type="entry name" value="HAMP"/>
    <property type="match status" value="1"/>
</dbReference>
<keyword evidence="6 11" id="KW-0812">Transmembrane</keyword>
<evidence type="ECO:0000256" key="2">
    <source>
        <dbReference type="ARBA" id="ARBA00004236"/>
    </source>
</evidence>
<reference evidence="14 15" key="1">
    <citation type="submission" date="2022-03" db="EMBL/GenBank/DDBJ databases">
        <title>Isotopic signatures of nitrous oxide derived from detoxification processes.</title>
        <authorList>
            <person name="Behrendt U."/>
            <person name="Buchen C."/>
            <person name="Well R."/>
            <person name="Ulrich A."/>
            <person name="Rohe L."/>
            <person name="Kolb S."/>
            <person name="Schloter M."/>
            <person name="Horn M.A."/>
            <person name="Augustin J."/>
        </authorList>
    </citation>
    <scope>NUCLEOTIDE SEQUENCE [LARGE SCALE GENOMIC DNA]</scope>
    <source>
        <strain evidence="14 15">S4-C24</strain>
    </source>
</reference>
<evidence type="ECO:0000256" key="5">
    <source>
        <dbReference type="ARBA" id="ARBA00022679"/>
    </source>
</evidence>
<name>A0ABY3W8I5_9MICC</name>
<keyword evidence="15" id="KW-1185">Reference proteome</keyword>
<evidence type="ECO:0000313" key="15">
    <source>
        <dbReference type="Proteomes" id="UP000829069"/>
    </source>
</evidence>
<feature type="transmembrane region" description="Helical" evidence="11">
    <location>
        <begin position="127"/>
        <end position="149"/>
    </location>
</feature>
<evidence type="ECO:0000313" key="14">
    <source>
        <dbReference type="EMBL" id="UNK45545.1"/>
    </source>
</evidence>
<organism evidence="14 15">
    <name type="scientific">Arthrobacter sulfonylureivorans</name>
    <dbReference type="NCBI Taxonomy" id="2486855"/>
    <lineage>
        <taxon>Bacteria</taxon>
        <taxon>Bacillati</taxon>
        <taxon>Actinomycetota</taxon>
        <taxon>Actinomycetes</taxon>
        <taxon>Micrococcales</taxon>
        <taxon>Micrococcaceae</taxon>
        <taxon>Arthrobacter</taxon>
    </lineage>
</organism>
<dbReference type="InterPro" id="IPR050428">
    <property type="entry name" value="TCS_sensor_his_kinase"/>
</dbReference>
<dbReference type="InterPro" id="IPR005467">
    <property type="entry name" value="His_kinase_dom"/>
</dbReference>
<keyword evidence="11" id="KW-0472">Membrane</keyword>
<feature type="region of interest" description="Disordered" evidence="10">
    <location>
        <begin position="408"/>
        <end position="438"/>
    </location>
</feature>
<dbReference type="InterPro" id="IPR003660">
    <property type="entry name" value="HAMP_dom"/>
</dbReference>
<dbReference type="InterPro" id="IPR003594">
    <property type="entry name" value="HATPase_dom"/>
</dbReference>
<dbReference type="Gene3D" id="6.10.340.10">
    <property type="match status" value="1"/>
</dbReference>
<evidence type="ECO:0000259" key="12">
    <source>
        <dbReference type="PROSITE" id="PS50109"/>
    </source>
</evidence>
<keyword evidence="8 11" id="KW-1133">Transmembrane helix</keyword>
<dbReference type="RefSeq" id="WP_241913742.1">
    <property type="nucleotide sequence ID" value="NZ_CP093326.1"/>
</dbReference>
<keyword evidence="7 14" id="KW-0418">Kinase</keyword>
<evidence type="ECO:0000256" key="1">
    <source>
        <dbReference type="ARBA" id="ARBA00000085"/>
    </source>
</evidence>
<dbReference type="EC" id="2.7.13.3" evidence="3"/>
<dbReference type="PROSITE" id="PS50885">
    <property type="entry name" value="HAMP"/>
    <property type="match status" value="1"/>
</dbReference>
<evidence type="ECO:0000256" key="7">
    <source>
        <dbReference type="ARBA" id="ARBA00022777"/>
    </source>
</evidence>
<keyword evidence="4" id="KW-0597">Phosphoprotein</keyword>
<dbReference type="PROSITE" id="PS50109">
    <property type="entry name" value="HIS_KIN"/>
    <property type="match status" value="1"/>
</dbReference>
<comment type="catalytic activity">
    <reaction evidence="1">
        <text>ATP + protein L-histidine = ADP + protein N-phospho-L-histidine.</text>
        <dbReference type="EC" id="2.7.13.3"/>
    </reaction>
</comment>
<dbReference type="SUPFAM" id="SSF55874">
    <property type="entry name" value="ATPase domain of HSP90 chaperone/DNA topoisomerase II/histidine kinase"/>
    <property type="match status" value="1"/>
</dbReference>
<dbReference type="CDD" id="cd00082">
    <property type="entry name" value="HisKA"/>
    <property type="match status" value="1"/>
</dbReference>
<dbReference type="InterPro" id="IPR003661">
    <property type="entry name" value="HisK_dim/P_dom"/>
</dbReference>
<protein>
    <recommendedName>
        <fullName evidence="3">histidine kinase</fullName>
        <ecNumber evidence="3">2.7.13.3</ecNumber>
    </recommendedName>
</protein>
<feature type="domain" description="Histidine kinase" evidence="12">
    <location>
        <begin position="210"/>
        <end position="408"/>
    </location>
</feature>
<dbReference type="SUPFAM" id="SSF47384">
    <property type="entry name" value="Homodimeric domain of signal transducing histidine kinase"/>
    <property type="match status" value="1"/>
</dbReference>
<dbReference type="SMART" id="SM00388">
    <property type="entry name" value="HisKA"/>
    <property type="match status" value="1"/>
</dbReference>
<accession>A0ABY3W8I5</accession>
<dbReference type="GO" id="GO:0016301">
    <property type="term" value="F:kinase activity"/>
    <property type="evidence" value="ECO:0007669"/>
    <property type="project" value="UniProtKB-KW"/>
</dbReference>
<evidence type="ECO:0000256" key="10">
    <source>
        <dbReference type="SAM" id="MobiDB-lite"/>
    </source>
</evidence>
<dbReference type="InterPro" id="IPR036890">
    <property type="entry name" value="HATPase_C_sf"/>
</dbReference>
<dbReference type="Gene3D" id="1.10.287.130">
    <property type="match status" value="1"/>
</dbReference>
<evidence type="ECO:0000256" key="9">
    <source>
        <dbReference type="ARBA" id="ARBA00023012"/>
    </source>
</evidence>
<feature type="domain" description="HAMP" evidence="13">
    <location>
        <begin position="150"/>
        <end position="202"/>
    </location>
</feature>
<comment type="subcellular location">
    <subcellularLocation>
        <location evidence="2">Cell membrane</location>
    </subcellularLocation>
</comment>